<dbReference type="InterPro" id="IPR036691">
    <property type="entry name" value="Endo/exonu/phosph_ase_sf"/>
</dbReference>
<feature type="signal peptide" evidence="1">
    <location>
        <begin position="1"/>
        <end position="19"/>
    </location>
</feature>
<keyword evidence="1" id="KW-0732">Signal</keyword>
<dbReference type="GO" id="GO:0004519">
    <property type="term" value="F:endonuclease activity"/>
    <property type="evidence" value="ECO:0007669"/>
    <property type="project" value="UniProtKB-KW"/>
</dbReference>
<dbReference type="Gene3D" id="3.60.10.10">
    <property type="entry name" value="Endonuclease/exonuclease/phosphatase"/>
    <property type="match status" value="1"/>
</dbReference>
<keyword evidence="4" id="KW-0269">Exonuclease</keyword>
<keyword evidence="4" id="KW-0378">Hydrolase</keyword>
<sequence>MNSLLKAIALGAAAAVVQAQSINEINGKNFLSPYNNKAVSNVTGIVVAKSASGLFLRSPKISCDTRIGNGLYVYSSTLGKNTTIAVGDSLTLSGTVVDYRSNSAYLYSTELTVPVIQSWTSGNGVVPKPRVIGRDTRKPPTVQFTSLDNGDIFSVPNNVSQISVVNPKLQPDRYGLDFWKSLDGDLVTIPHPVAIGKPNQYAETWMVGSWPTTGKNGRGGLTLSHADANPEAIKVDSPIDGSKGDDTYVIGDTFENITGVVHYQFGFYYLIPLAAPVKIASPTPKLPPPSTIISTGSCSGITIGDYNVENMQPTDTAHIGDVAAHIVDYLKTPDLVFVQEIQDNSGATDNGIVDSSTTLANLAAAIAARTGGVQYSYTWINPSNGKDGGQPGGNIRQAYLYNPKVVSLHNTGAKAGGSADVNAVLTNSAGKPTLKFNPGRIDPANDVWDSSRKPLAAEWKTVDGHVFFTVNVHWSSKGGSSSLQGDLRPPVNKPVEERTQQANVTASFIAEIIGLDSDARVIMAGDLNEYAVVQPVKTFASVSGLIDINDAANIPLEERYTYTYDMDMEELDHMFVSPAIAAESLEAEHLHINTWVSYDDQVSDHDPTVAKLNLCGANIASNATVSGGFGYSTATSSAVSSATTLSTVTTKAATTTAANATTIAATTATAPTAIATAGALSGKGKFSVVSSGVTSGGGLISAGTWYRGGGTLASYTAVANADGETFTLSTSKGACAISATDAALSCASTVTSPSSFGFDGTYLTYGGSNVFYASALPTGSTQGTVYASAQAVSLQITWVYV</sequence>
<dbReference type="PANTHER" id="PTHR42834">
    <property type="entry name" value="ENDONUCLEASE/EXONUCLEASE/PHOSPHATASE FAMILY PROTEIN (AFU_ORTHOLOGUE AFUA_3G09210)"/>
    <property type="match status" value="1"/>
</dbReference>
<dbReference type="EMBL" id="KE148152">
    <property type="protein sequence ID" value="EPE06755.1"/>
    <property type="molecule type" value="Genomic_DNA"/>
</dbReference>
<evidence type="ECO:0000313" key="4">
    <source>
        <dbReference type="EMBL" id="EPE06755.1"/>
    </source>
</evidence>
<evidence type="ECO:0000256" key="1">
    <source>
        <dbReference type="SAM" id="SignalP"/>
    </source>
</evidence>
<feature type="domain" description="Endonuclease/exonuclease/phosphatase" evidence="2">
    <location>
        <begin position="323"/>
        <end position="605"/>
    </location>
</feature>
<accession>S3D0K5</accession>
<evidence type="ECO:0000313" key="5">
    <source>
        <dbReference type="Proteomes" id="UP000016923"/>
    </source>
</evidence>
<dbReference type="HOGENOM" id="CLU_003608_0_0_1"/>
<feature type="domain" description="RNase T2-like C-terminal" evidence="3">
    <location>
        <begin position="679"/>
        <end position="798"/>
    </location>
</feature>
<dbReference type="Proteomes" id="UP000016923">
    <property type="component" value="Unassembled WGS sequence"/>
</dbReference>
<dbReference type="Pfam" id="PF03372">
    <property type="entry name" value="Exo_endo_phos"/>
    <property type="match status" value="1"/>
</dbReference>
<dbReference type="SUPFAM" id="SSF56219">
    <property type="entry name" value="DNase I-like"/>
    <property type="match status" value="1"/>
</dbReference>
<keyword evidence="4" id="KW-0255">Endonuclease</keyword>
<organism evidence="4 5">
    <name type="scientific">Ophiostoma piceae (strain UAMH 11346)</name>
    <name type="common">Sap stain fungus</name>
    <dbReference type="NCBI Taxonomy" id="1262450"/>
    <lineage>
        <taxon>Eukaryota</taxon>
        <taxon>Fungi</taxon>
        <taxon>Dikarya</taxon>
        <taxon>Ascomycota</taxon>
        <taxon>Pezizomycotina</taxon>
        <taxon>Sordariomycetes</taxon>
        <taxon>Sordariomycetidae</taxon>
        <taxon>Ophiostomatales</taxon>
        <taxon>Ophiostomataceae</taxon>
        <taxon>Ophiostoma</taxon>
    </lineage>
</organism>
<dbReference type="GO" id="GO:0004527">
    <property type="term" value="F:exonuclease activity"/>
    <property type="evidence" value="ECO:0007669"/>
    <property type="project" value="UniProtKB-KW"/>
</dbReference>
<dbReference type="OrthoDB" id="47488at2759"/>
<keyword evidence="5" id="KW-1185">Reference proteome</keyword>
<name>S3D0K5_OPHP1</name>
<dbReference type="OMA" id="LWVTVKP"/>
<dbReference type="STRING" id="1262450.S3D0K5"/>
<dbReference type="Pfam" id="PF25488">
    <property type="entry name" value="RNaseT2L_C"/>
    <property type="match status" value="1"/>
</dbReference>
<dbReference type="PANTHER" id="PTHR42834:SF1">
    <property type="entry name" value="ENDONUCLEASE_EXONUCLEASE_PHOSPHATASE FAMILY PROTEIN (AFU_ORTHOLOGUE AFUA_3G09210)"/>
    <property type="match status" value="1"/>
</dbReference>
<keyword evidence="4" id="KW-0540">Nuclease</keyword>
<dbReference type="eggNOG" id="ENOG502QV0U">
    <property type="taxonomic scope" value="Eukaryota"/>
</dbReference>
<gene>
    <name evidence="4" type="ORF">F503_03182</name>
</gene>
<protein>
    <submittedName>
        <fullName evidence="4">Endonuclease exonuclease phosphatase family protein</fullName>
    </submittedName>
</protein>
<feature type="chain" id="PRO_5004519110" evidence="1">
    <location>
        <begin position="20"/>
        <end position="801"/>
    </location>
</feature>
<evidence type="ECO:0000259" key="3">
    <source>
        <dbReference type="Pfam" id="PF25488"/>
    </source>
</evidence>
<evidence type="ECO:0000259" key="2">
    <source>
        <dbReference type="Pfam" id="PF03372"/>
    </source>
</evidence>
<dbReference type="InterPro" id="IPR005135">
    <property type="entry name" value="Endo/exonuclease/phosphatase"/>
</dbReference>
<dbReference type="InterPro" id="IPR057328">
    <property type="entry name" value="RNaseT2L_C"/>
</dbReference>
<proteinExistence type="predicted"/>
<reference evidence="4 5" key="1">
    <citation type="journal article" date="2013" name="BMC Genomics">
        <title>The genome and transcriptome of the pine saprophyte Ophiostoma piceae, and a comparison with the bark beetle-associated pine pathogen Grosmannia clavigera.</title>
        <authorList>
            <person name="Haridas S."/>
            <person name="Wang Y."/>
            <person name="Lim L."/>
            <person name="Massoumi Alamouti S."/>
            <person name="Jackman S."/>
            <person name="Docking R."/>
            <person name="Robertson G."/>
            <person name="Birol I."/>
            <person name="Bohlmann J."/>
            <person name="Breuil C."/>
        </authorList>
    </citation>
    <scope>NUCLEOTIDE SEQUENCE [LARGE SCALE GENOMIC DNA]</scope>
    <source>
        <strain evidence="4 5">UAMH 11346</strain>
    </source>
</reference>
<dbReference type="VEuPathDB" id="FungiDB:F503_03182"/>
<dbReference type="AlphaFoldDB" id="S3D0K5"/>